<comment type="caution">
    <text evidence="2">The sequence shown here is derived from an EMBL/GenBank/DDBJ whole genome shotgun (WGS) entry which is preliminary data.</text>
</comment>
<dbReference type="Gene3D" id="2.20.20.10">
    <property type="entry name" value="Anthopleurin-A"/>
    <property type="match status" value="1"/>
</dbReference>
<protein>
    <submittedName>
        <fullName evidence="2">Uncharacterized protein</fullName>
    </submittedName>
</protein>
<keyword evidence="1" id="KW-0732">Signal</keyword>
<organism evidence="2 3">
    <name type="scientific">Patella caerulea</name>
    <name type="common">Rayed Mediterranean limpet</name>
    <dbReference type="NCBI Taxonomy" id="87958"/>
    <lineage>
        <taxon>Eukaryota</taxon>
        <taxon>Metazoa</taxon>
        <taxon>Spiralia</taxon>
        <taxon>Lophotrochozoa</taxon>
        <taxon>Mollusca</taxon>
        <taxon>Gastropoda</taxon>
        <taxon>Patellogastropoda</taxon>
        <taxon>Patelloidea</taxon>
        <taxon>Patellidae</taxon>
        <taxon>Patella</taxon>
    </lineage>
</organism>
<dbReference type="InterPro" id="IPR023355">
    <property type="entry name" value="Myo_ane_neurotoxin_sf"/>
</dbReference>
<gene>
    <name evidence="2" type="ORF">SNE40_020017</name>
</gene>
<feature type="chain" id="PRO_5042958083" evidence="1">
    <location>
        <begin position="22"/>
        <end position="121"/>
    </location>
</feature>
<dbReference type="Proteomes" id="UP001347796">
    <property type="component" value="Unassembled WGS sequence"/>
</dbReference>
<sequence>MNYYKVYTLMLLLCSFHFGNGYTGKLKMRNKGDRHNIFIFHIPIRYINSTLGPETYEWIVNRFGQATADNAGIYRSPNDSHVCSNNGWCKYSCSEREKNDWTSKDICGRFFCCVDFSNLSI</sequence>
<keyword evidence="3" id="KW-1185">Reference proteome</keyword>
<feature type="signal peptide" evidence="1">
    <location>
        <begin position="1"/>
        <end position="21"/>
    </location>
</feature>
<name>A0AAN8J4J6_PATCE</name>
<evidence type="ECO:0000313" key="2">
    <source>
        <dbReference type="EMBL" id="KAK6168845.1"/>
    </source>
</evidence>
<evidence type="ECO:0000313" key="3">
    <source>
        <dbReference type="Proteomes" id="UP001347796"/>
    </source>
</evidence>
<accession>A0AAN8J4J6</accession>
<dbReference type="EMBL" id="JAZGQO010000015">
    <property type="protein sequence ID" value="KAK6168845.1"/>
    <property type="molecule type" value="Genomic_DNA"/>
</dbReference>
<proteinExistence type="predicted"/>
<dbReference type="AlphaFoldDB" id="A0AAN8J4J6"/>
<reference evidence="2 3" key="1">
    <citation type="submission" date="2024-01" db="EMBL/GenBank/DDBJ databases">
        <title>The genome of the rayed Mediterranean limpet Patella caerulea (Linnaeus, 1758).</title>
        <authorList>
            <person name="Anh-Thu Weber A."/>
            <person name="Halstead-Nussloch G."/>
        </authorList>
    </citation>
    <scope>NUCLEOTIDE SEQUENCE [LARGE SCALE GENOMIC DNA]</scope>
    <source>
        <strain evidence="2">AATW-2023a</strain>
        <tissue evidence="2">Whole specimen</tissue>
    </source>
</reference>
<evidence type="ECO:0000256" key="1">
    <source>
        <dbReference type="SAM" id="SignalP"/>
    </source>
</evidence>